<evidence type="ECO:0000256" key="4">
    <source>
        <dbReference type="ARBA" id="ARBA00022692"/>
    </source>
</evidence>
<accession>A0A556ACF7</accession>
<protein>
    <submittedName>
        <fullName evidence="10">Branched-chain amino acid ABC transporter permease</fullName>
    </submittedName>
</protein>
<feature type="transmembrane region" description="Helical" evidence="9">
    <location>
        <begin position="140"/>
        <end position="157"/>
    </location>
</feature>
<dbReference type="InterPro" id="IPR001851">
    <property type="entry name" value="ABC_transp_permease"/>
</dbReference>
<evidence type="ECO:0000256" key="6">
    <source>
        <dbReference type="ARBA" id="ARBA00022989"/>
    </source>
</evidence>
<feature type="transmembrane region" description="Helical" evidence="9">
    <location>
        <begin position="59"/>
        <end position="78"/>
    </location>
</feature>
<evidence type="ECO:0000256" key="7">
    <source>
        <dbReference type="ARBA" id="ARBA00023136"/>
    </source>
</evidence>
<keyword evidence="7 9" id="KW-0472">Membrane</keyword>
<keyword evidence="2" id="KW-0813">Transport</keyword>
<evidence type="ECO:0000256" key="2">
    <source>
        <dbReference type="ARBA" id="ARBA00022448"/>
    </source>
</evidence>
<evidence type="ECO:0000256" key="8">
    <source>
        <dbReference type="ARBA" id="ARBA00037998"/>
    </source>
</evidence>
<sequence>MLTQALINGLLLGGLYGVAAVGFSIVWGVMGIVNLAHGSFIMLGAYVAYFAFSELGIDPFMAIPAAMLLLFMMGYALQVVCLNRVMRTNPMLSLSLTFGLDLVLINVAMLLFTTDFRLVNTAYSGQALRFMDATVPYDRLATFSIAVLLAGLFFWFLRHTRPGYAILATALDRQTVPLMGINPSRVYALTAGLGAALAGGAGCLASMVFPISPTMGISFLGSAFVVTILGGVGSVEGAVIGGLLYGLVQSFASYFLGVSYQEVVAFSVFLAILVLRPQGLLGRQFYG</sequence>
<comment type="similarity">
    <text evidence="8">Belongs to the binding-protein-dependent transport system permease family. LivHM subfamily.</text>
</comment>
<dbReference type="PANTHER" id="PTHR11795">
    <property type="entry name" value="BRANCHED-CHAIN AMINO ACID TRANSPORT SYSTEM PERMEASE PROTEIN LIVH"/>
    <property type="match status" value="1"/>
</dbReference>
<keyword evidence="11" id="KW-1185">Reference proteome</keyword>
<keyword evidence="4 9" id="KW-0812">Transmembrane</keyword>
<dbReference type="Pfam" id="PF02653">
    <property type="entry name" value="BPD_transp_2"/>
    <property type="match status" value="1"/>
</dbReference>
<feature type="transmembrane region" description="Helical" evidence="9">
    <location>
        <begin position="223"/>
        <end position="248"/>
    </location>
</feature>
<evidence type="ECO:0000256" key="3">
    <source>
        <dbReference type="ARBA" id="ARBA00022475"/>
    </source>
</evidence>
<evidence type="ECO:0000256" key="5">
    <source>
        <dbReference type="ARBA" id="ARBA00022970"/>
    </source>
</evidence>
<name>A0A556ACF7_9BURK</name>
<feature type="transmembrane region" description="Helical" evidence="9">
    <location>
        <begin position="7"/>
        <end position="29"/>
    </location>
</feature>
<dbReference type="InterPro" id="IPR052157">
    <property type="entry name" value="BCAA_transport_permease"/>
</dbReference>
<organism evidence="10 11">
    <name type="scientific">Verticiella sediminum</name>
    <dbReference type="NCBI Taxonomy" id="1247510"/>
    <lineage>
        <taxon>Bacteria</taxon>
        <taxon>Pseudomonadati</taxon>
        <taxon>Pseudomonadota</taxon>
        <taxon>Betaproteobacteria</taxon>
        <taxon>Burkholderiales</taxon>
        <taxon>Alcaligenaceae</taxon>
        <taxon>Verticiella</taxon>
    </lineage>
</organism>
<comment type="caution">
    <text evidence="10">The sequence shown here is derived from an EMBL/GenBank/DDBJ whole genome shotgun (WGS) entry which is preliminary data.</text>
</comment>
<keyword evidence="3" id="KW-1003">Cell membrane</keyword>
<dbReference type="OrthoDB" id="9807115at2"/>
<dbReference type="CDD" id="cd06582">
    <property type="entry name" value="TM_PBP1_LivH_like"/>
    <property type="match status" value="1"/>
</dbReference>
<evidence type="ECO:0000256" key="1">
    <source>
        <dbReference type="ARBA" id="ARBA00004651"/>
    </source>
</evidence>
<keyword evidence="6 9" id="KW-1133">Transmembrane helix</keyword>
<dbReference type="GO" id="GO:0006865">
    <property type="term" value="P:amino acid transport"/>
    <property type="evidence" value="ECO:0007669"/>
    <property type="project" value="UniProtKB-KW"/>
</dbReference>
<gene>
    <name evidence="10" type="ORF">FOZ76_22480</name>
</gene>
<dbReference type="EMBL" id="VLTJ01000039">
    <property type="protein sequence ID" value="TSH90576.1"/>
    <property type="molecule type" value="Genomic_DNA"/>
</dbReference>
<feature type="transmembrane region" description="Helical" evidence="9">
    <location>
        <begin position="98"/>
        <end position="119"/>
    </location>
</feature>
<reference evidence="10 11" key="1">
    <citation type="submission" date="2019-07" db="EMBL/GenBank/DDBJ databases">
        <title>Qingshengfaniella alkalisoli gen. nov., sp. nov., isolated from saline soil.</title>
        <authorList>
            <person name="Xu L."/>
            <person name="Huang X.-X."/>
            <person name="Sun J.-Q."/>
        </authorList>
    </citation>
    <scope>NUCLEOTIDE SEQUENCE [LARGE SCALE GENOMIC DNA]</scope>
    <source>
        <strain evidence="10 11">DSM 27279</strain>
    </source>
</reference>
<dbReference type="GO" id="GO:0022857">
    <property type="term" value="F:transmembrane transporter activity"/>
    <property type="evidence" value="ECO:0007669"/>
    <property type="project" value="InterPro"/>
</dbReference>
<dbReference type="Proteomes" id="UP000318405">
    <property type="component" value="Unassembled WGS sequence"/>
</dbReference>
<evidence type="ECO:0000256" key="9">
    <source>
        <dbReference type="SAM" id="Phobius"/>
    </source>
</evidence>
<feature type="transmembrane region" description="Helical" evidence="9">
    <location>
        <begin position="186"/>
        <end position="211"/>
    </location>
</feature>
<dbReference type="AlphaFoldDB" id="A0A556ACF7"/>
<feature type="transmembrane region" description="Helical" evidence="9">
    <location>
        <begin position="35"/>
        <end position="52"/>
    </location>
</feature>
<keyword evidence="5" id="KW-0029">Amino-acid transport</keyword>
<evidence type="ECO:0000313" key="11">
    <source>
        <dbReference type="Proteomes" id="UP000318405"/>
    </source>
</evidence>
<dbReference type="RefSeq" id="WP_143950493.1">
    <property type="nucleotide sequence ID" value="NZ_BAABMB010000003.1"/>
</dbReference>
<dbReference type="PANTHER" id="PTHR11795:SF445">
    <property type="entry name" value="AMINO ACID ABC TRANSPORTER PERMEASE PROTEIN"/>
    <property type="match status" value="1"/>
</dbReference>
<proteinExistence type="inferred from homology"/>
<comment type="subcellular location">
    <subcellularLocation>
        <location evidence="1">Cell membrane</location>
        <topology evidence="1">Multi-pass membrane protein</topology>
    </subcellularLocation>
</comment>
<dbReference type="GO" id="GO:0005886">
    <property type="term" value="C:plasma membrane"/>
    <property type="evidence" value="ECO:0007669"/>
    <property type="project" value="UniProtKB-SubCell"/>
</dbReference>
<evidence type="ECO:0000313" key="10">
    <source>
        <dbReference type="EMBL" id="TSH90576.1"/>
    </source>
</evidence>
<feature type="transmembrane region" description="Helical" evidence="9">
    <location>
        <begin position="254"/>
        <end position="275"/>
    </location>
</feature>